<keyword evidence="3 8" id="KW-0732">Signal</keyword>
<dbReference type="CDD" id="cd00087">
    <property type="entry name" value="FReD"/>
    <property type="match status" value="1"/>
</dbReference>
<dbReference type="Pfam" id="PF00147">
    <property type="entry name" value="Fibrinogen_C"/>
    <property type="match status" value="1"/>
</dbReference>
<evidence type="ECO:0000256" key="5">
    <source>
        <dbReference type="ARBA" id="ARBA00023157"/>
    </source>
</evidence>
<feature type="signal peptide" evidence="8">
    <location>
        <begin position="1"/>
        <end position="22"/>
    </location>
</feature>
<evidence type="ECO:0000256" key="3">
    <source>
        <dbReference type="ARBA" id="ARBA00022729"/>
    </source>
</evidence>
<evidence type="ECO:0000256" key="6">
    <source>
        <dbReference type="ARBA" id="ARBA00023180"/>
    </source>
</evidence>
<dbReference type="Proteomes" id="UP001168821">
    <property type="component" value="Unassembled WGS sequence"/>
</dbReference>
<organism evidence="10 11">
    <name type="scientific">Zophobas morio</name>
    <dbReference type="NCBI Taxonomy" id="2755281"/>
    <lineage>
        <taxon>Eukaryota</taxon>
        <taxon>Metazoa</taxon>
        <taxon>Ecdysozoa</taxon>
        <taxon>Arthropoda</taxon>
        <taxon>Hexapoda</taxon>
        <taxon>Insecta</taxon>
        <taxon>Pterygota</taxon>
        <taxon>Neoptera</taxon>
        <taxon>Endopterygota</taxon>
        <taxon>Coleoptera</taxon>
        <taxon>Polyphaga</taxon>
        <taxon>Cucujiformia</taxon>
        <taxon>Tenebrionidae</taxon>
        <taxon>Zophobas</taxon>
    </lineage>
</organism>
<protein>
    <recommendedName>
        <fullName evidence="9">Fibrinogen C-terminal domain-containing protein</fullName>
    </recommendedName>
</protein>
<feature type="domain" description="Fibrinogen C-terminal" evidence="9">
    <location>
        <begin position="100"/>
        <end position="321"/>
    </location>
</feature>
<comment type="caution">
    <text evidence="10">The sequence shown here is derived from an EMBL/GenBank/DDBJ whole genome shotgun (WGS) entry which is preliminary data.</text>
</comment>
<dbReference type="EMBL" id="JALNTZ010000007">
    <property type="protein sequence ID" value="KAJ3645598.1"/>
    <property type="molecule type" value="Genomic_DNA"/>
</dbReference>
<reference evidence="10" key="1">
    <citation type="journal article" date="2023" name="G3 (Bethesda)">
        <title>Whole genome assemblies of Zophobas morio and Tenebrio molitor.</title>
        <authorList>
            <person name="Kaur S."/>
            <person name="Stinson S.A."/>
            <person name="diCenzo G.C."/>
        </authorList>
    </citation>
    <scope>NUCLEOTIDE SEQUENCE</scope>
    <source>
        <strain evidence="10">QUZm001</strain>
    </source>
</reference>
<evidence type="ECO:0000313" key="10">
    <source>
        <dbReference type="EMBL" id="KAJ3645598.1"/>
    </source>
</evidence>
<dbReference type="InterPro" id="IPR037579">
    <property type="entry name" value="FIB_ANG-like"/>
</dbReference>
<dbReference type="InterPro" id="IPR036056">
    <property type="entry name" value="Fibrinogen-like_C"/>
</dbReference>
<feature type="chain" id="PRO_5041266471" description="Fibrinogen C-terminal domain-containing protein" evidence="8">
    <location>
        <begin position="23"/>
        <end position="326"/>
    </location>
</feature>
<dbReference type="AlphaFoldDB" id="A0AA38HWL9"/>
<gene>
    <name evidence="10" type="ORF">Zmor_023240</name>
</gene>
<keyword evidence="11" id="KW-1185">Reference proteome</keyword>
<dbReference type="SUPFAM" id="SSF56496">
    <property type="entry name" value="Fibrinogen C-terminal domain-like"/>
    <property type="match status" value="1"/>
</dbReference>
<evidence type="ECO:0000259" key="9">
    <source>
        <dbReference type="PROSITE" id="PS51406"/>
    </source>
</evidence>
<sequence length="326" mass="37660">MIRKSFFTLCLSLNLIFFSSENDQEKFDIVSTSQRPSNSLSVEQALTSQIENLNTKLKALETELKHRIEALESTNNLKSEQLTHCLTTLESKNVQAYWLKQHQHPPTNCREVKDRGYDVSTTYLIKPDFAPNATKVLCDLEKKGGGWTYILNRFDGSQSFDFDLEDYKKGFGKLSGEFWLGLDNVYYLTGYKMNELLVELVDWNDQSVYAYYDRFRVGSEDEGYVMTVSGYNGTAGDSLSYSNNMKFSTKTKDFDKSSTASCAEYFDASWWYNYCMKSLLTGKYLKGEVSQEHKDKIMFWQTFRGTAYSLKEVRMMVRPRVKSDGN</sequence>
<dbReference type="PROSITE" id="PS51406">
    <property type="entry name" value="FIBRINOGEN_C_2"/>
    <property type="match status" value="1"/>
</dbReference>
<feature type="coiled-coil region" evidence="7">
    <location>
        <begin position="43"/>
        <end position="74"/>
    </location>
</feature>
<name>A0AA38HWL9_9CUCU</name>
<keyword evidence="2" id="KW-0964">Secreted</keyword>
<evidence type="ECO:0000256" key="1">
    <source>
        <dbReference type="ARBA" id="ARBA00004613"/>
    </source>
</evidence>
<keyword evidence="4 7" id="KW-0175">Coiled coil</keyword>
<dbReference type="InterPro" id="IPR014716">
    <property type="entry name" value="Fibrinogen_a/b/g_C_1"/>
</dbReference>
<dbReference type="InterPro" id="IPR002181">
    <property type="entry name" value="Fibrinogen_a/b/g_C_dom"/>
</dbReference>
<keyword evidence="5" id="KW-1015">Disulfide bond</keyword>
<keyword evidence="6" id="KW-0325">Glycoprotein</keyword>
<accession>A0AA38HWL9</accession>
<dbReference type="PANTHER" id="PTHR47221">
    <property type="entry name" value="FIBRINOGEN ALPHA CHAIN"/>
    <property type="match status" value="1"/>
</dbReference>
<dbReference type="PANTHER" id="PTHR47221:SF6">
    <property type="entry name" value="FIBRINOGEN ALPHA CHAIN"/>
    <property type="match status" value="1"/>
</dbReference>
<dbReference type="Gene3D" id="3.90.215.10">
    <property type="entry name" value="Gamma Fibrinogen, chain A, domain 1"/>
    <property type="match status" value="1"/>
</dbReference>
<evidence type="ECO:0000256" key="2">
    <source>
        <dbReference type="ARBA" id="ARBA00022525"/>
    </source>
</evidence>
<comment type="subcellular location">
    <subcellularLocation>
        <location evidence="1">Secreted</location>
    </subcellularLocation>
</comment>
<evidence type="ECO:0000256" key="8">
    <source>
        <dbReference type="SAM" id="SignalP"/>
    </source>
</evidence>
<dbReference type="GO" id="GO:0005576">
    <property type="term" value="C:extracellular region"/>
    <property type="evidence" value="ECO:0007669"/>
    <property type="project" value="UniProtKB-SubCell"/>
</dbReference>
<evidence type="ECO:0000256" key="4">
    <source>
        <dbReference type="ARBA" id="ARBA00023054"/>
    </source>
</evidence>
<evidence type="ECO:0000313" key="11">
    <source>
        <dbReference type="Proteomes" id="UP001168821"/>
    </source>
</evidence>
<dbReference type="SMART" id="SM00186">
    <property type="entry name" value="FBG"/>
    <property type="match status" value="1"/>
</dbReference>
<evidence type="ECO:0000256" key="7">
    <source>
        <dbReference type="SAM" id="Coils"/>
    </source>
</evidence>
<proteinExistence type="predicted"/>